<dbReference type="InterPro" id="IPR044861">
    <property type="entry name" value="IPNS-like_FE2OG_OXY"/>
</dbReference>
<feature type="domain" description="Fe2OG dioxygenase" evidence="3">
    <location>
        <begin position="165"/>
        <end position="275"/>
    </location>
</feature>
<dbReference type="EMBL" id="ML979132">
    <property type="protein sequence ID" value="KAF1921292.1"/>
    <property type="molecule type" value="Genomic_DNA"/>
</dbReference>
<dbReference type="InterPro" id="IPR050231">
    <property type="entry name" value="Iron_ascorbate_oxido_reductase"/>
</dbReference>
<keyword evidence="2" id="KW-0479">Metal-binding</keyword>
<dbReference type="InterPro" id="IPR005123">
    <property type="entry name" value="Oxoglu/Fe-dep_dioxygenase_dom"/>
</dbReference>
<dbReference type="GO" id="GO:0046872">
    <property type="term" value="F:metal ion binding"/>
    <property type="evidence" value="ECO:0007669"/>
    <property type="project" value="UniProtKB-KW"/>
</dbReference>
<dbReference type="FunFam" id="2.60.120.330:FF:000051">
    <property type="entry name" value="Clavaminate synthase-like protein"/>
    <property type="match status" value="1"/>
</dbReference>
<organism evidence="4 5">
    <name type="scientific">Ampelomyces quisqualis</name>
    <name type="common">Powdery mildew agent</name>
    <dbReference type="NCBI Taxonomy" id="50730"/>
    <lineage>
        <taxon>Eukaryota</taxon>
        <taxon>Fungi</taxon>
        <taxon>Dikarya</taxon>
        <taxon>Ascomycota</taxon>
        <taxon>Pezizomycotina</taxon>
        <taxon>Dothideomycetes</taxon>
        <taxon>Pleosporomycetidae</taxon>
        <taxon>Pleosporales</taxon>
        <taxon>Pleosporineae</taxon>
        <taxon>Phaeosphaeriaceae</taxon>
        <taxon>Ampelomyces</taxon>
    </lineage>
</organism>
<comment type="similarity">
    <text evidence="1 2">Belongs to the iron/ascorbate-dependent oxidoreductase family.</text>
</comment>
<gene>
    <name evidence="4" type="ORF">BDU57DRAFT_534989</name>
</gene>
<dbReference type="OrthoDB" id="288590at2759"/>
<keyword evidence="2" id="KW-0560">Oxidoreductase</keyword>
<dbReference type="PANTHER" id="PTHR47990">
    <property type="entry name" value="2-OXOGLUTARATE (2OG) AND FE(II)-DEPENDENT OXYGENASE SUPERFAMILY PROTEIN-RELATED"/>
    <property type="match status" value="1"/>
</dbReference>
<dbReference type="GO" id="GO:0044283">
    <property type="term" value="P:small molecule biosynthetic process"/>
    <property type="evidence" value="ECO:0007669"/>
    <property type="project" value="UniProtKB-ARBA"/>
</dbReference>
<sequence length="333" mass="35884">MADSTIPIISLSSPTASTATQILSAASTHGFLFIANDSTTISPSDIESMFDLSKTFFASPSSEKEKFAIHTPAAGGVNRGWVRMSGESLDPTQSDGDPKEAFNIAPPYPSLQPLPSPLSASADLILRFQTTCHQLCVTILKLLGEALACPDEAYVSARHDLSRGASGSIFRMLYYPPSSTPPCDHRVRAGAHSDYGSLTLLFRLPGQSGLELLGPDGAWTSVPVSPAGVSLPPPILVNIGDLLCYWTNGLLKSTVHRVAFSGGGERYSMAYFCHPLDDARLESVESRVIREFGDKGKEELTSQRKRLGLSGEEGEVITAKEHLERRLRLTYGL</sequence>
<accession>A0A6A5R0U4</accession>
<dbReference type="Proteomes" id="UP000800096">
    <property type="component" value="Unassembled WGS sequence"/>
</dbReference>
<dbReference type="GO" id="GO:0016491">
    <property type="term" value="F:oxidoreductase activity"/>
    <property type="evidence" value="ECO:0007669"/>
    <property type="project" value="UniProtKB-KW"/>
</dbReference>
<keyword evidence="2" id="KW-0408">Iron</keyword>
<keyword evidence="5" id="KW-1185">Reference proteome</keyword>
<evidence type="ECO:0000256" key="1">
    <source>
        <dbReference type="ARBA" id="ARBA00008056"/>
    </source>
</evidence>
<dbReference type="InterPro" id="IPR027443">
    <property type="entry name" value="IPNS-like_sf"/>
</dbReference>
<protein>
    <recommendedName>
        <fullName evidence="3">Fe2OG dioxygenase domain-containing protein</fullName>
    </recommendedName>
</protein>
<dbReference type="Pfam" id="PF14226">
    <property type="entry name" value="DIOX_N"/>
    <property type="match status" value="1"/>
</dbReference>
<dbReference type="AlphaFoldDB" id="A0A6A5R0U4"/>
<evidence type="ECO:0000313" key="4">
    <source>
        <dbReference type="EMBL" id="KAF1921292.1"/>
    </source>
</evidence>
<evidence type="ECO:0000313" key="5">
    <source>
        <dbReference type="Proteomes" id="UP000800096"/>
    </source>
</evidence>
<dbReference type="Pfam" id="PF03171">
    <property type="entry name" value="2OG-FeII_Oxy"/>
    <property type="match status" value="1"/>
</dbReference>
<name>A0A6A5R0U4_AMPQU</name>
<evidence type="ECO:0000256" key="2">
    <source>
        <dbReference type="RuleBase" id="RU003682"/>
    </source>
</evidence>
<reference evidence="4" key="1">
    <citation type="journal article" date="2020" name="Stud. Mycol.">
        <title>101 Dothideomycetes genomes: a test case for predicting lifestyles and emergence of pathogens.</title>
        <authorList>
            <person name="Haridas S."/>
            <person name="Albert R."/>
            <person name="Binder M."/>
            <person name="Bloem J."/>
            <person name="Labutti K."/>
            <person name="Salamov A."/>
            <person name="Andreopoulos B."/>
            <person name="Baker S."/>
            <person name="Barry K."/>
            <person name="Bills G."/>
            <person name="Bluhm B."/>
            <person name="Cannon C."/>
            <person name="Castanera R."/>
            <person name="Culley D."/>
            <person name="Daum C."/>
            <person name="Ezra D."/>
            <person name="Gonzalez J."/>
            <person name="Henrissat B."/>
            <person name="Kuo A."/>
            <person name="Liang C."/>
            <person name="Lipzen A."/>
            <person name="Lutzoni F."/>
            <person name="Magnuson J."/>
            <person name="Mondo S."/>
            <person name="Nolan M."/>
            <person name="Ohm R."/>
            <person name="Pangilinan J."/>
            <person name="Park H.-J."/>
            <person name="Ramirez L."/>
            <person name="Alfaro M."/>
            <person name="Sun H."/>
            <person name="Tritt A."/>
            <person name="Yoshinaga Y."/>
            <person name="Zwiers L.-H."/>
            <person name="Turgeon B."/>
            <person name="Goodwin S."/>
            <person name="Spatafora J."/>
            <person name="Crous P."/>
            <person name="Grigoriev I."/>
        </authorList>
    </citation>
    <scope>NUCLEOTIDE SEQUENCE</scope>
    <source>
        <strain evidence="4">HMLAC05119</strain>
    </source>
</reference>
<dbReference type="SUPFAM" id="SSF51197">
    <property type="entry name" value="Clavaminate synthase-like"/>
    <property type="match status" value="1"/>
</dbReference>
<evidence type="ECO:0000259" key="3">
    <source>
        <dbReference type="PROSITE" id="PS51471"/>
    </source>
</evidence>
<dbReference type="Gene3D" id="2.60.120.330">
    <property type="entry name" value="B-lactam Antibiotic, Isopenicillin N Synthase, Chain"/>
    <property type="match status" value="1"/>
</dbReference>
<proteinExistence type="inferred from homology"/>
<dbReference type="InterPro" id="IPR026992">
    <property type="entry name" value="DIOX_N"/>
</dbReference>
<dbReference type="PROSITE" id="PS51471">
    <property type="entry name" value="FE2OG_OXY"/>
    <property type="match status" value="1"/>
</dbReference>